<reference evidence="8 9" key="1">
    <citation type="submission" date="2019-02" db="EMBL/GenBank/DDBJ databases">
        <title>Pedobacter kyonggii whole genome sequence analysis.</title>
        <authorList>
            <person name="Dahal R.H."/>
        </authorList>
    </citation>
    <scope>NUCLEOTIDE SEQUENCE [LARGE SCALE GENOMIC DNA]</scope>
    <source>
        <strain evidence="8 9">K-4-11-1</strain>
    </source>
</reference>
<evidence type="ECO:0000313" key="8">
    <source>
        <dbReference type="EMBL" id="TBO44985.1"/>
    </source>
</evidence>
<dbReference type="GO" id="GO:0005886">
    <property type="term" value="C:plasma membrane"/>
    <property type="evidence" value="ECO:0007669"/>
    <property type="project" value="UniProtKB-SubCell"/>
</dbReference>
<dbReference type="GO" id="GO:0009247">
    <property type="term" value="P:glycolipid biosynthetic process"/>
    <property type="evidence" value="ECO:0007669"/>
    <property type="project" value="UniProtKB-ARBA"/>
</dbReference>
<keyword evidence="2" id="KW-1003">Cell membrane</keyword>
<comment type="caution">
    <text evidence="8">The sequence shown here is derived from an EMBL/GenBank/DDBJ whole genome shotgun (WGS) entry which is preliminary data.</text>
</comment>
<dbReference type="AlphaFoldDB" id="A0A4Q9HHM8"/>
<sequence length="304" mass="35523">MIKKGISHLGVFFLGVLSLLPLSVLYILADGTYLLLYFVFGYRRKVVRENLLNALPDKTLEEILVIEKRFYRYLASLVFEIIKMSNISKKEIKRRFVFKNKAQVQEYLDRGESVLICAAHYGNWEWGTLGIGLNFSADHYPIYKPLTNPIFDTWFKKVRSKFGNKLIAMRQTMRALQASKGKPSIFSFGNDQAPSKDESHYWTSFMHQPSSVQLGIEKIAKLTNQPIFYFKVNVLKRGFYTVDCVPLCLNPAGTAKFEITEMHTRFLEEIIRAKPEYWLWSHKRWKYKPKHQLLFTANELLKQA</sequence>
<feature type="transmembrane region" description="Helical" evidence="7">
    <location>
        <begin position="12"/>
        <end position="40"/>
    </location>
</feature>
<evidence type="ECO:0000256" key="5">
    <source>
        <dbReference type="ARBA" id="ARBA00023136"/>
    </source>
</evidence>
<keyword evidence="5 7" id="KW-0472">Membrane</keyword>
<organism evidence="8 9">
    <name type="scientific">Pedobacter kyonggii</name>
    <dbReference type="NCBI Taxonomy" id="1926871"/>
    <lineage>
        <taxon>Bacteria</taxon>
        <taxon>Pseudomonadati</taxon>
        <taxon>Bacteroidota</taxon>
        <taxon>Sphingobacteriia</taxon>
        <taxon>Sphingobacteriales</taxon>
        <taxon>Sphingobacteriaceae</taxon>
        <taxon>Pedobacter</taxon>
    </lineage>
</organism>
<dbReference type="GO" id="GO:0016746">
    <property type="term" value="F:acyltransferase activity"/>
    <property type="evidence" value="ECO:0007669"/>
    <property type="project" value="UniProtKB-KW"/>
</dbReference>
<dbReference type="EMBL" id="SIXF01000001">
    <property type="protein sequence ID" value="TBO44985.1"/>
    <property type="molecule type" value="Genomic_DNA"/>
</dbReference>
<keyword evidence="3" id="KW-0997">Cell inner membrane</keyword>
<dbReference type="InterPro" id="IPR004960">
    <property type="entry name" value="LipA_acyltrans"/>
</dbReference>
<dbReference type="RefSeq" id="WP_131028047.1">
    <property type="nucleotide sequence ID" value="NZ_SIXF01000001.1"/>
</dbReference>
<keyword evidence="4 8" id="KW-0808">Transferase</keyword>
<dbReference type="PANTHER" id="PTHR30606:SF10">
    <property type="entry name" value="PHOSPHATIDYLINOSITOL MANNOSIDE ACYLTRANSFERASE"/>
    <property type="match status" value="1"/>
</dbReference>
<evidence type="ECO:0000256" key="6">
    <source>
        <dbReference type="ARBA" id="ARBA00023315"/>
    </source>
</evidence>
<accession>A0A4Q9HHM8</accession>
<evidence type="ECO:0000256" key="2">
    <source>
        <dbReference type="ARBA" id="ARBA00022475"/>
    </source>
</evidence>
<dbReference type="CDD" id="cd07984">
    <property type="entry name" value="LPLAT_LABLAT-like"/>
    <property type="match status" value="1"/>
</dbReference>
<name>A0A4Q9HHM8_9SPHI</name>
<keyword evidence="7" id="KW-1133">Transmembrane helix</keyword>
<dbReference type="PANTHER" id="PTHR30606">
    <property type="entry name" value="LIPID A BIOSYNTHESIS LAUROYL ACYLTRANSFERASE"/>
    <property type="match status" value="1"/>
</dbReference>
<gene>
    <name evidence="8" type="ORF">EYS08_01220</name>
</gene>
<evidence type="ECO:0000256" key="7">
    <source>
        <dbReference type="SAM" id="Phobius"/>
    </source>
</evidence>
<evidence type="ECO:0000313" key="9">
    <source>
        <dbReference type="Proteomes" id="UP000291819"/>
    </source>
</evidence>
<proteinExistence type="predicted"/>
<dbReference type="Proteomes" id="UP000291819">
    <property type="component" value="Unassembled WGS sequence"/>
</dbReference>
<dbReference type="OrthoDB" id="9801955at2"/>
<evidence type="ECO:0000256" key="4">
    <source>
        <dbReference type="ARBA" id="ARBA00022679"/>
    </source>
</evidence>
<keyword evidence="9" id="KW-1185">Reference proteome</keyword>
<evidence type="ECO:0000256" key="1">
    <source>
        <dbReference type="ARBA" id="ARBA00004533"/>
    </source>
</evidence>
<comment type="subcellular location">
    <subcellularLocation>
        <location evidence="1">Cell inner membrane</location>
    </subcellularLocation>
</comment>
<keyword evidence="6 8" id="KW-0012">Acyltransferase</keyword>
<keyword evidence="7" id="KW-0812">Transmembrane</keyword>
<protein>
    <submittedName>
        <fullName evidence="8">Lauroyl acyltransferase</fullName>
    </submittedName>
</protein>
<evidence type="ECO:0000256" key="3">
    <source>
        <dbReference type="ARBA" id="ARBA00022519"/>
    </source>
</evidence>
<dbReference type="Pfam" id="PF03279">
    <property type="entry name" value="Lip_A_acyltrans"/>
    <property type="match status" value="1"/>
</dbReference>